<reference evidence="1 2" key="1">
    <citation type="submission" date="2023-03" db="EMBL/GenBank/DDBJ databases">
        <title>Bacillus Genome Sequencing.</title>
        <authorList>
            <person name="Dunlap C."/>
        </authorList>
    </citation>
    <scope>NUCLEOTIDE SEQUENCE [LARGE SCALE GENOMIC DNA]</scope>
    <source>
        <strain evidence="1 2">B-23453</strain>
    </source>
</reference>
<evidence type="ECO:0000313" key="1">
    <source>
        <dbReference type="EMBL" id="MED1202356.1"/>
    </source>
</evidence>
<accession>A0ABU6ME96</accession>
<dbReference type="RefSeq" id="WP_066265964.1">
    <property type="nucleotide sequence ID" value="NZ_JARMAB010000006.1"/>
</dbReference>
<protein>
    <submittedName>
        <fullName evidence="1">DUF5365 family protein</fullName>
    </submittedName>
</protein>
<keyword evidence="2" id="KW-1185">Reference proteome</keyword>
<dbReference type="InterPro" id="IPR020355">
    <property type="entry name" value="Uncharacterised_YhcU"/>
</dbReference>
<name>A0ABU6ME96_9BACI</name>
<sequence>MKILYASTDEQQQKIIELMEYMYTEIFPQFYSGEEIANFRDLNILCPSSCRFDYFSTLKGSYRVIASLQTIITILELRIFKKDAVDYEVLFNRNRAILEEYDITFPFCYSQFEMSVRSLHSAFSMFKKPANELLI</sequence>
<evidence type="ECO:0000313" key="2">
    <source>
        <dbReference type="Proteomes" id="UP001341444"/>
    </source>
</evidence>
<dbReference type="Proteomes" id="UP001341444">
    <property type="component" value="Unassembled WGS sequence"/>
</dbReference>
<comment type="caution">
    <text evidence="1">The sequence shown here is derived from an EMBL/GenBank/DDBJ whole genome shotgun (WGS) entry which is preliminary data.</text>
</comment>
<organism evidence="1 2">
    <name type="scientific">Heyndrickxia acidicola</name>
    <dbReference type="NCBI Taxonomy" id="209389"/>
    <lineage>
        <taxon>Bacteria</taxon>
        <taxon>Bacillati</taxon>
        <taxon>Bacillota</taxon>
        <taxon>Bacilli</taxon>
        <taxon>Bacillales</taxon>
        <taxon>Bacillaceae</taxon>
        <taxon>Heyndrickxia</taxon>
    </lineage>
</organism>
<dbReference type="Pfam" id="PF17326">
    <property type="entry name" value="DUF5365"/>
    <property type="match status" value="1"/>
</dbReference>
<gene>
    <name evidence="1" type="ORF">P4T90_04530</name>
</gene>
<proteinExistence type="predicted"/>
<dbReference type="EMBL" id="JARMAB010000006">
    <property type="protein sequence ID" value="MED1202356.1"/>
    <property type="molecule type" value="Genomic_DNA"/>
</dbReference>